<accession>A0ABP0WZ21</accession>
<dbReference type="Proteomes" id="UP001497444">
    <property type="component" value="Chromosome 4"/>
</dbReference>
<feature type="region of interest" description="Disordered" evidence="1">
    <location>
        <begin position="1"/>
        <end position="80"/>
    </location>
</feature>
<evidence type="ECO:0000313" key="2">
    <source>
        <dbReference type="EMBL" id="CAK9272103.1"/>
    </source>
</evidence>
<sequence length="80" mass="8620">MQQQHPTGEEEEDTDTKQPGAEREFLPDDVSAFFSLRKSGGGGADMDTAIQGEESFLPKEQQQQHHGAAYGERTSGVPGG</sequence>
<reference evidence="2" key="1">
    <citation type="submission" date="2024-02" db="EMBL/GenBank/DDBJ databases">
        <authorList>
            <consortium name="ELIXIR-Norway"/>
            <consortium name="Elixir Norway"/>
        </authorList>
    </citation>
    <scope>NUCLEOTIDE SEQUENCE</scope>
</reference>
<organism evidence="2 3">
    <name type="scientific">Sphagnum jensenii</name>
    <dbReference type="NCBI Taxonomy" id="128206"/>
    <lineage>
        <taxon>Eukaryota</taxon>
        <taxon>Viridiplantae</taxon>
        <taxon>Streptophyta</taxon>
        <taxon>Embryophyta</taxon>
        <taxon>Bryophyta</taxon>
        <taxon>Sphagnophytina</taxon>
        <taxon>Sphagnopsida</taxon>
        <taxon>Sphagnales</taxon>
        <taxon>Sphagnaceae</taxon>
        <taxon>Sphagnum</taxon>
    </lineage>
</organism>
<keyword evidence="3" id="KW-1185">Reference proteome</keyword>
<evidence type="ECO:0000256" key="1">
    <source>
        <dbReference type="SAM" id="MobiDB-lite"/>
    </source>
</evidence>
<evidence type="ECO:0000313" key="3">
    <source>
        <dbReference type="Proteomes" id="UP001497444"/>
    </source>
</evidence>
<protein>
    <submittedName>
        <fullName evidence="2">Uncharacterized protein</fullName>
    </submittedName>
</protein>
<dbReference type="EMBL" id="OZ020099">
    <property type="protein sequence ID" value="CAK9272103.1"/>
    <property type="molecule type" value="Genomic_DNA"/>
</dbReference>
<gene>
    <name evidence="2" type="ORF">CSSPJE1EN1_LOCUS17581</name>
</gene>
<name>A0ABP0WZ21_9BRYO</name>
<proteinExistence type="predicted"/>